<name>A0AAQ3M0U2_9PEZI</name>
<evidence type="ECO:0000313" key="3">
    <source>
        <dbReference type="Proteomes" id="UP001303373"/>
    </source>
</evidence>
<dbReference type="Gene3D" id="2.60.120.10">
    <property type="entry name" value="Jelly Rolls"/>
    <property type="match status" value="1"/>
</dbReference>
<dbReference type="EMBL" id="CP138582">
    <property type="protein sequence ID" value="WPG99538.1"/>
    <property type="molecule type" value="Genomic_DNA"/>
</dbReference>
<reference evidence="2 3" key="1">
    <citation type="submission" date="2023-11" db="EMBL/GenBank/DDBJ databases">
        <title>An acidophilic fungus is an integral part of prey digestion in a carnivorous sundew plant.</title>
        <authorList>
            <person name="Tsai I.J."/>
        </authorList>
    </citation>
    <scope>NUCLEOTIDE SEQUENCE [LARGE SCALE GENOMIC DNA]</scope>
    <source>
        <strain evidence="2">169a</strain>
    </source>
</reference>
<dbReference type="InterPro" id="IPR003347">
    <property type="entry name" value="JmjC_dom"/>
</dbReference>
<evidence type="ECO:0000313" key="2">
    <source>
        <dbReference type="EMBL" id="WPG99538.1"/>
    </source>
</evidence>
<proteinExistence type="predicted"/>
<feature type="domain" description="JmjC" evidence="1">
    <location>
        <begin position="129"/>
        <end position="320"/>
    </location>
</feature>
<keyword evidence="3" id="KW-1185">Reference proteome</keyword>
<dbReference type="SMART" id="SM00558">
    <property type="entry name" value="JmjC"/>
    <property type="match status" value="1"/>
</dbReference>
<accession>A0AAQ3M0U2</accession>
<dbReference type="Proteomes" id="UP001303373">
    <property type="component" value="Chromosome 3"/>
</dbReference>
<protein>
    <submittedName>
        <fullName evidence="2">Clavaminate synthase-like protein</fullName>
    </submittedName>
</protein>
<dbReference type="PANTHER" id="PTHR12461">
    <property type="entry name" value="HYPOXIA-INDUCIBLE FACTOR 1 ALPHA INHIBITOR-RELATED"/>
    <property type="match status" value="1"/>
</dbReference>
<evidence type="ECO:0000259" key="1">
    <source>
        <dbReference type="SMART" id="SM00558"/>
    </source>
</evidence>
<dbReference type="InterPro" id="IPR041667">
    <property type="entry name" value="Cupin_8"/>
</dbReference>
<sequence length="342" mass="38645">MSDADTDPVSNLIKTYHSLNANVVDILPEEPSPLEFMRYVAQNRPFIVRHAATSWSAVQSWNANYLTTVLEGAKVKVANTPAGNADAVVEDEDGRLVFVEPYETFEDFGEFLASVREDAQSANNTRQHVKYAQTQNDNLRDEYSRLSQDVPDDIPFARIALGQSADAINVWIGNQRSTTALHKDNYENIYVQIRGEKHFTLLPPCEMACVNEQMVLKGRYTTTTSTNADKPNFTIQKALTSAPIPTAIWDPEAPTKNQTPYSHLSQPIRLTLHAGDMLYLPAMWYHQVRQSCGDEGFCCAVNYWYDMEFAGAFWATNGFVRDVVREQAMRVRYPALKRDDGE</sequence>
<dbReference type="SUPFAM" id="SSF51197">
    <property type="entry name" value="Clavaminate synthase-like"/>
    <property type="match status" value="1"/>
</dbReference>
<dbReference type="Pfam" id="PF13621">
    <property type="entry name" value="Cupin_8"/>
    <property type="match status" value="1"/>
</dbReference>
<dbReference type="AlphaFoldDB" id="A0AAQ3M0U2"/>
<dbReference type="InterPro" id="IPR014710">
    <property type="entry name" value="RmlC-like_jellyroll"/>
</dbReference>
<organism evidence="2 3">
    <name type="scientific">Acrodontium crateriforme</name>
    <dbReference type="NCBI Taxonomy" id="150365"/>
    <lineage>
        <taxon>Eukaryota</taxon>
        <taxon>Fungi</taxon>
        <taxon>Dikarya</taxon>
        <taxon>Ascomycota</taxon>
        <taxon>Pezizomycotina</taxon>
        <taxon>Dothideomycetes</taxon>
        <taxon>Dothideomycetidae</taxon>
        <taxon>Mycosphaerellales</taxon>
        <taxon>Teratosphaeriaceae</taxon>
        <taxon>Acrodontium</taxon>
    </lineage>
</organism>
<gene>
    <name evidence="2" type="ORF">R9X50_00235500</name>
</gene>
<dbReference type="PANTHER" id="PTHR12461:SF99">
    <property type="entry name" value="BIFUNCTIONAL PEPTIDASE AND (3S)-LYSYL HYDROXYLASE JMJD7"/>
    <property type="match status" value="1"/>
</dbReference>